<dbReference type="Pfam" id="PF20700">
    <property type="entry name" value="Mutator"/>
    <property type="match status" value="1"/>
</dbReference>
<name>K1PUU4_MAGGI</name>
<dbReference type="HOGENOM" id="CLU_2500077_0_0_1"/>
<dbReference type="InterPro" id="IPR049012">
    <property type="entry name" value="Mutator_transp_dom"/>
</dbReference>
<protein>
    <recommendedName>
        <fullName evidence="2">Mutator-like transposase domain-containing protein</fullName>
    </recommendedName>
</protein>
<dbReference type="InParanoid" id="K1PUU4"/>
<evidence type="ECO:0000313" key="3">
    <source>
        <dbReference type="EMBL" id="EKC25503.1"/>
    </source>
</evidence>
<dbReference type="AlphaFoldDB" id="K1PUU4"/>
<sequence>MMFPLAEKKGVPPRKHNCSPNLSGSTKSMEPAMTCEMLEGIKTKDTGNILEGADFGYMDIDSTTIAKIKTTVDQTITKKSDGNHTR</sequence>
<feature type="domain" description="Mutator-like transposase" evidence="2">
    <location>
        <begin position="6"/>
        <end position="85"/>
    </location>
</feature>
<reference evidence="3" key="1">
    <citation type="journal article" date="2012" name="Nature">
        <title>The oyster genome reveals stress adaptation and complexity of shell formation.</title>
        <authorList>
            <person name="Zhang G."/>
            <person name="Fang X."/>
            <person name="Guo X."/>
            <person name="Li L."/>
            <person name="Luo R."/>
            <person name="Xu F."/>
            <person name="Yang P."/>
            <person name="Zhang L."/>
            <person name="Wang X."/>
            <person name="Qi H."/>
            <person name="Xiong Z."/>
            <person name="Que H."/>
            <person name="Xie Y."/>
            <person name="Holland P.W."/>
            <person name="Paps J."/>
            <person name="Zhu Y."/>
            <person name="Wu F."/>
            <person name="Chen Y."/>
            <person name="Wang J."/>
            <person name="Peng C."/>
            <person name="Meng J."/>
            <person name="Yang L."/>
            <person name="Liu J."/>
            <person name="Wen B."/>
            <person name="Zhang N."/>
            <person name="Huang Z."/>
            <person name="Zhu Q."/>
            <person name="Feng Y."/>
            <person name="Mount A."/>
            <person name="Hedgecock D."/>
            <person name="Xu Z."/>
            <person name="Liu Y."/>
            <person name="Domazet-Loso T."/>
            <person name="Du Y."/>
            <person name="Sun X."/>
            <person name="Zhang S."/>
            <person name="Liu B."/>
            <person name="Cheng P."/>
            <person name="Jiang X."/>
            <person name="Li J."/>
            <person name="Fan D."/>
            <person name="Wang W."/>
            <person name="Fu W."/>
            <person name="Wang T."/>
            <person name="Wang B."/>
            <person name="Zhang J."/>
            <person name="Peng Z."/>
            <person name="Li Y."/>
            <person name="Li N."/>
            <person name="Wang J."/>
            <person name="Chen M."/>
            <person name="He Y."/>
            <person name="Tan F."/>
            <person name="Song X."/>
            <person name="Zheng Q."/>
            <person name="Huang R."/>
            <person name="Yang H."/>
            <person name="Du X."/>
            <person name="Chen L."/>
            <person name="Yang M."/>
            <person name="Gaffney P.M."/>
            <person name="Wang S."/>
            <person name="Luo L."/>
            <person name="She Z."/>
            <person name="Ming Y."/>
            <person name="Huang W."/>
            <person name="Zhang S."/>
            <person name="Huang B."/>
            <person name="Zhang Y."/>
            <person name="Qu T."/>
            <person name="Ni P."/>
            <person name="Miao G."/>
            <person name="Wang J."/>
            <person name="Wang Q."/>
            <person name="Steinberg C.E."/>
            <person name="Wang H."/>
            <person name="Li N."/>
            <person name="Qian L."/>
            <person name="Zhang G."/>
            <person name="Li Y."/>
            <person name="Yang H."/>
            <person name="Liu X."/>
            <person name="Wang J."/>
            <person name="Yin Y."/>
            <person name="Wang J."/>
        </authorList>
    </citation>
    <scope>NUCLEOTIDE SEQUENCE [LARGE SCALE GENOMIC DNA]</scope>
    <source>
        <strain evidence="3">05x7-T-G4-1.051#20</strain>
    </source>
</reference>
<feature type="compositionally biased region" description="Basic and acidic residues" evidence="1">
    <location>
        <begin position="1"/>
        <end position="10"/>
    </location>
</feature>
<gene>
    <name evidence="3" type="ORF">CGI_10019383</name>
</gene>
<feature type="compositionally biased region" description="Polar residues" evidence="1">
    <location>
        <begin position="18"/>
        <end position="28"/>
    </location>
</feature>
<proteinExistence type="predicted"/>
<feature type="region of interest" description="Disordered" evidence="1">
    <location>
        <begin position="1"/>
        <end position="31"/>
    </location>
</feature>
<evidence type="ECO:0000256" key="1">
    <source>
        <dbReference type="SAM" id="MobiDB-lite"/>
    </source>
</evidence>
<organism evidence="3">
    <name type="scientific">Magallana gigas</name>
    <name type="common">Pacific oyster</name>
    <name type="synonym">Crassostrea gigas</name>
    <dbReference type="NCBI Taxonomy" id="29159"/>
    <lineage>
        <taxon>Eukaryota</taxon>
        <taxon>Metazoa</taxon>
        <taxon>Spiralia</taxon>
        <taxon>Lophotrochozoa</taxon>
        <taxon>Mollusca</taxon>
        <taxon>Bivalvia</taxon>
        <taxon>Autobranchia</taxon>
        <taxon>Pteriomorphia</taxon>
        <taxon>Ostreida</taxon>
        <taxon>Ostreoidea</taxon>
        <taxon>Ostreidae</taxon>
        <taxon>Magallana</taxon>
    </lineage>
</organism>
<accession>K1PUU4</accession>
<evidence type="ECO:0000259" key="2">
    <source>
        <dbReference type="Pfam" id="PF20700"/>
    </source>
</evidence>
<dbReference type="EMBL" id="JH818877">
    <property type="protein sequence ID" value="EKC25503.1"/>
    <property type="molecule type" value="Genomic_DNA"/>
</dbReference>